<name>A0A2P5IGF6_DIAHE</name>
<keyword evidence="4" id="KW-0472">Membrane</keyword>
<evidence type="ECO:0000256" key="5">
    <source>
        <dbReference type="SAM" id="MobiDB-lite"/>
    </source>
</evidence>
<keyword evidence="8" id="KW-1185">Reference proteome</keyword>
<dbReference type="InterPro" id="IPR035780">
    <property type="entry name" value="SPRY_Ssh4-like"/>
</dbReference>
<feature type="compositionally biased region" description="Polar residues" evidence="5">
    <location>
        <begin position="1"/>
        <end position="16"/>
    </location>
</feature>
<dbReference type="InParanoid" id="A0A2P5IGF6"/>
<feature type="compositionally biased region" description="Gly residues" evidence="5">
    <location>
        <begin position="40"/>
        <end position="54"/>
    </location>
</feature>
<sequence length="424" mass="44321">MGFSSSLKSNNPFRQHSSSNNNNNNVDDVPPPAGPPPSYGGAGSGTAQGGGGGDYAPPPGPPPSYGHHHQQQGGRDDDDFAPPPGPPPPPSHNDNNNKGKGKGYDDDFAPPPGPPPSQHNWQEAVPDTSGFPPPPDIFSGWDYSPATNASQDQAEAGEAWCAAHPLAPPLDLSRPEMAGLRRNSGHDDDVAVPRLVRPPAGVFNSSNCSLTQSGSGSGSGSGSWTVRTDKRSGDCCILGYPHVYLVQRDSPLATGRPVSVYFEVYVRELGKDAGLALGFAALPYPVFRMPGWHRGSLAVHGDDGHKFVNDRWGGKDFTKPFKKGEVVGIGMTFSPGTGTSSAPSSSSKAGAAGAAGSVIDTEVFFTRNGKLDGRWNLHESLDAETDLPVTGLEGYHDLAVAVGTFGLVGAEVVLDPRGWAYRPS</sequence>
<dbReference type="Pfam" id="PF00622">
    <property type="entry name" value="SPRY"/>
    <property type="match status" value="1"/>
</dbReference>
<dbReference type="SUPFAM" id="SSF49899">
    <property type="entry name" value="Concanavalin A-like lectins/glucanases"/>
    <property type="match status" value="1"/>
</dbReference>
<evidence type="ECO:0000313" key="7">
    <source>
        <dbReference type="EMBL" id="POS81588.1"/>
    </source>
</evidence>
<feature type="region of interest" description="Disordered" evidence="5">
    <location>
        <begin position="172"/>
        <end position="192"/>
    </location>
</feature>
<dbReference type="InterPro" id="IPR050618">
    <property type="entry name" value="Ubq-SigPath_Reg"/>
</dbReference>
<dbReference type="Gene3D" id="2.60.120.920">
    <property type="match status" value="1"/>
</dbReference>
<dbReference type="AlphaFoldDB" id="A0A2P5IGF6"/>
<dbReference type="PANTHER" id="PTHR12864">
    <property type="entry name" value="RAN BINDING PROTEIN 9-RELATED"/>
    <property type="match status" value="1"/>
</dbReference>
<keyword evidence="2" id="KW-0812">Transmembrane</keyword>
<dbReference type="STRING" id="158607.A0A2P5IGF6"/>
<gene>
    <name evidence="7" type="ORF">DHEL01_v200026</name>
</gene>
<feature type="region of interest" description="Disordered" evidence="5">
    <location>
        <begin position="206"/>
        <end position="225"/>
    </location>
</feature>
<dbReference type="OrthoDB" id="25503at2759"/>
<dbReference type="CDD" id="cd12910">
    <property type="entry name" value="SPRY_SSH4_like"/>
    <property type="match status" value="1"/>
</dbReference>
<dbReference type="InterPro" id="IPR043136">
    <property type="entry name" value="B30.2/SPRY_sf"/>
</dbReference>
<evidence type="ECO:0000313" key="8">
    <source>
        <dbReference type="Proteomes" id="UP000094444"/>
    </source>
</evidence>
<protein>
    <submittedName>
        <fullName evidence="7">SPRY domain-containing protein</fullName>
    </submittedName>
</protein>
<feature type="region of interest" description="Disordered" evidence="5">
    <location>
        <begin position="1"/>
        <end position="158"/>
    </location>
</feature>
<feature type="compositionally biased region" description="Low complexity" evidence="5">
    <location>
        <begin position="17"/>
        <end position="28"/>
    </location>
</feature>
<dbReference type="Proteomes" id="UP000094444">
    <property type="component" value="Unassembled WGS sequence"/>
</dbReference>
<reference evidence="7" key="1">
    <citation type="submission" date="2017-09" db="EMBL/GenBank/DDBJ databases">
        <title>Polyketide synthases of a Diaporthe helianthi virulent isolate.</title>
        <authorList>
            <person name="Baroncelli R."/>
        </authorList>
    </citation>
    <scope>NUCLEOTIDE SEQUENCE [LARGE SCALE GENOMIC DNA]</scope>
    <source>
        <strain evidence="7">7/96</strain>
    </source>
</reference>
<proteinExistence type="predicted"/>
<evidence type="ECO:0000256" key="2">
    <source>
        <dbReference type="ARBA" id="ARBA00022692"/>
    </source>
</evidence>
<accession>A0A2P5IGF6</accession>
<feature type="compositionally biased region" description="Pro residues" evidence="5">
    <location>
        <begin position="81"/>
        <end position="91"/>
    </location>
</feature>
<comment type="caution">
    <text evidence="7">The sequence shown here is derived from an EMBL/GenBank/DDBJ whole genome shotgun (WGS) entry which is preliminary data.</text>
</comment>
<evidence type="ECO:0000256" key="1">
    <source>
        <dbReference type="ARBA" id="ARBA00004370"/>
    </source>
</evidence>
<evidence type="ECO:0000256" key="3">
    <source>
        <dbReference type="ARBA" id="ARBA00022989"/>
    </source>
</evidence>
<evidence type="ECO:0000256" key="4">
    <source>
        <dbReference type="ARBA" id="ARBA00023136"/>
    </source>
</evidence>
<organism evidence="7 8">
    <name type="scientific">Diaporthe helianthi</name>
    <dbReference type="NCBI Taxonomy" id="158607"/>
    <lineage>
        <taxon>Eukaryota</taxon>
        <taxon>Fungi</taxon>
        <taxon>Dikarya</taxon>
        <taxon>Ascomycota</taxon>
        <taxon>Pezizomycotina</taxon>
        <taxon>Sordariomycetes</taxon>
        <taxon>Sordariomycetidae</taxon>
        <taxon>Diaporthales</taxon>
        <taxon>Diaporthaceae</taxon>
        <taxon>Diaporthe</taxon>
    </lineage>
</organism>
<dbReference type="SMART" id="SM00449">
    <property type="entry name" value="SPRY"/>
    <property type="match status" value="1"/>
</dbReference>
<dbReference type="EMBL" id="MAVT02000001">
    <property type="protein sequence ID" value="POS81588.1"/>
    <property type="molecule type" value="Genomic_DNA"/>
</dbReference>
<comment type="subcellular location">
    <subcellularLocation>
        <location evidence="1">Membrane</location>
    </subcellularLocation>
</comment>
<feature type="compositionally biased region" description="Pro residues" evidence="5">
    <location>
        <begin position="29"/>
        <end position="38"/>
    </location>
</feature>
<evidence type="ECO:0000259" key="6">
    <source>
        <dbReference type="SMART" id="SM00449"/>
    </source>
</evidence>
<dbReference type="InterPro" id="IPR003877">
    <property type="entry name" value="SPRY_dom"/>
</dbReference>
<keyword evidence="3" id="KW-1133">Transmembrane helix</keyword>
<dbReference type="InterPro" id="IPR013320">
    <property type="entry name" value="ConA-like_dom_sf"/>
</dbReference>
<feature type="domain" description="SPRY" evidence="6">
    <location>
        <begin position="254"/>
        <end position="409"/>
    </location>
</feature>
<dbReference type="GO" id="GO:0016020">
    <property type="term" value="C:membrane"/>
    <property type="evidence" value="ECO:0007669"/>
    <property type="project" value="UniProtKB-SubCell"/>
</dbReference>